<dbReference type="AlphaFoldDB" id="A0A7S2XRK4"/>
<dbReference type="EMBL" id="HBHQ01021599">
    <property type="protein sequence ID" value="CAD9822758.1"/>
    <property type="molecule type" value="Transcribed_RNA"/>
</dbReference>
<feature type="compositionally biased region" description="Basic and acidic residues" evidence="1">
    <location>
        <begin position="11"/>
        <end position="37"/>
    </location>
</feature>
<sequence length="302" mass="34758">MANAKKHAAKTRGEEACTGNLRDKSEWHESFDSDESPRSVGDIFNSADGDSACRYDQQYEGSDTQEMNSFKASSRPLHRTTSSDDNTIRSARTLRSGRTLQSVPEESMTQNAYFDQYADQSRTYDYTDEDTRDTRASKSGKLSVDSRYYYESEDNDNSSLAGYLDWNEDSDDELSFNREVLSKPLFERHDDLEPTPLHSKGLSYLLGSDRSEASMYWNDFIPENDEVSEELVMKLRRLERDLDLKDSRGENVEAKVDNLVEQVTATLERLKMHIDPALLENDDQSMQSHHSLFANNFWNEFH</sequence>
<accession>A0A7S2XRK4</accession>
<feature type="compositionally biased region" description="Polar residues" evidence="1">
    <location>
        <begin position="79"/>
        <end position="88"/>
    </location>
</feature>
<protein>
    <submittedName>
        <fullName evidence="2">Uncharacterized protein</fullName>
    </submittedName>
</protein>
<organism evidence="2">
    <name type="scientific">Attheya septentrionalis</name>
    <dbReference type="NCBI Taxonomy" id="420275"/>
    <lineage>
        <taxon>Eukaryota</taxon>
        <taxon>Sar</taxon>
        <taxon>Stramenopiles</taxon>
        <taxon>Ochrophyta</taxon>
        <taxon>Bacillariophyta</taxon>
        <taxon>Coscinodiscophyceae</taxon>
        <taxon>Chaetocerotophycidae</taxon>
        <taxon>Chaetocerotales</taxon>
        <taxon>Attheyaceae</taxon>
        <taxon>Attheya</taxon>
    </lineage>
</organism>
<evidence type="ECO:0000256" key="1">
    <source>
        <dbReference type="SAM" id="MobiDB-lite"/>
    </source>
</evidence>
<name>A0A7S2XRK4_9STRA</name>
<reference evidence="2" key="1">
    <citation type="submission" date="2021-01" db="EMBL/GenBank/DDBJ databases">
        <authorList>
            <person name="Corre E."/>
            <person name="Pelletier E."/>
            <person name="Niang G."/>
            <person name="Scheremetjew M."/>
            <person name="Finn R."/>
            <person name="Kale V."/>
            <person name="Holt S."/>
            <person name="Cochrane G."/>
            <person name="Meng A."/>
            <person name="Brown T."/>
            <person name="Cohen L."/>
        </authorList>
    </citation>
    <scope>NUCLEOTIDE SEQUENCE</scope>
    <source>
        <strain evidence="2">CCMP2084</strain>
    </source>
</reference>
<feature type="region of interest" description="Disordered" evidence="1">
    <location>
        <begin position="1"/>
        <end position="88"/>
    </location>
</feature>
<feature type="compositionally biased region" description="Polar residues" evidence="1">
    <location>
        <begin position="59"/>
        <end position="72"/>
    </location>
</feature>
<gene>
    <name evidence="2" type="ORF">ASEP1449_LOCUS14592</name>
</gene>
<evidence type="ECO:0000313" key="2">
    <source>
        <dbReference type="EMBL" id="CAD9822758.1"/>
    </source>
</evidence>
<proteinExistence type="predicted"/>
<feature type="compositionally biased region" description="Basic residues" evidence="1">
    <location>
        <begin position="1"/>
        <end position="10"/>
    </location>
</feature>